<evidence type="ECO:0000313" key="2">
    <source>
        <dbReference type="EMBL" id="ORX73106.1"/>
    </source>
</evidence>
<dbReference type="GO" id="GO:0016491">
    <property type="term" value="F:oxidoreductase activity"/>
    <property type="evidence" value="ECO:0007669"/>
    <property type="project" value="UniProtKB-KW"/>
</dbReference>
<proteinExistence type="predicted"/>
<evidence type="ECO:0000256" key="1">
    <source>
        <dbReference type="ARBA" id="ARBA00023002"/>
    </source>
</evidence>
<dbReference type="Pfam" id="PF14027">
    <property type="entry name" value="Questin_oxidase"/>
    <property type="match status" value="1"/>
</dbReference>
<organism evidence="2 3">
    <name type="scientific">Linderina pennispora</name>
    <dbReference type="NCBI Taxonomy" id="61395"/>
    <lineage>
        <taxon>Eukaryota</taxon>
        <taxon>Fungi</taxon>
        <taxon>Fungi incertae sedis</taxon>
        <taxon>Zoopagomycota</taxon>
        <taxon>Kickxellomycotina</taxon>
        <taxon>Kickxellomycetes</taxon>
        <taxon>Kickxellales</taxon>
        <taxon>Kickxellaceae</taxon>
        <taxon>Linderina</taxon>
    </lineage>
</organism>
<dbReference type="RefSeq" id="XP_040746446.1">
    <property type="nucleotide sequence ID" value="XM_040892205.1"/>
</dbReference>
<dbReference type="EMBL" id="MCFD01000002">
    <property type="protein sequence ID" value="ORX73106.1"/>
    <property type="molecule type" value="Genomic_DNA"/>
</dbReference>
<reference evidence="2 3" key="1">
    <citation type="submission" date="2016-07" db="EMBL/GenBank/DDBJ databases">
        <title>Pervasive Adenine N6-methylation of Active Genes in Fungi.</title>
        <authorList>
            <consortium name="DOE Joint Genome Institute"/>
            <person name="Mondo S.J."/>
            <person name="Dannebaum R.O."/>
            <person name="Kuo R.C."/>
            <person name="Labutti K."/>
            <person name="Haridas S."/>
            <person name="Kuo A."/>
            <person name="Salamov A."/>
            <person name="Ahrendt S.R."/>
            <person name="Lipzen A."/>
            <person name="Sullivan W."/>
            <person name="Andreopoulos W.B."/>
            <person name="Clum A."/>
            <person name="Lindquist E."/>
            <person name="Daum C."/>
            <person name="Ramamoorthy G.K."/>
            <person name="Gryganskyi A."/>
            <person name="Culley D."/>
            <person name="Magnuson J.K."/>
            <person name="James T.Y."/>
            <person name="O'Malley M.A."/>
            <person name="Stajich J.E."/>
            <person name="Spatafora J.W."/>
            <person name="Visel A."/>
            <person name="Grigoriev I.V."/>
        </authorList>
    </citation>
    <scope>NUCLEOTIDE SEQUENCE [LARGE SCALE GENOMIC DNA]</scope>
    <source>
        <strain evidence="2 3">ATCC 12442</strain>
    </source>
</reference>
<dbReference type="GeneID" id="63808853"/>
<protein>
    <submittedName>
        <fullName evidence="2">Uncharacterized protein</fullName>
    </submittedName>
</protein>
<name>A0A1Y1WIR3_9FUNG</name>
<evidence type="ECO:0000313" key="3">
    <source>
        <dbReference type="Proteomes" id="UP000193922"/>
    </source>
</evidence>
<accession>A0A1Y1WIR3</accession>
<keyword evidence="3" id="KW-1185">Reference proteome</keyword>
<comment type="caution">
    <text evidence="2">The sequence shown here is derived from an EMBL/GenBank/DDBJ whole genome shotgun (WGS) entry which is preliminary data.</text>
</comment>
<dbReference type="PANTHER" id="PTHR35870">
    <property type="entry name" value="PROTEIN, PUTATIVE (AFU_ORTHOLOGUE AFUA_5G03330)-RELATED"/>
    <property type="match status" value="1"/>
</dbReference>
<gene>
    <name evidence="2" type="ORF">DL89DRAFT_88115</name>
</gene>
<keyword evidence="1" id="KW-0560">Oxidoreductase</keyword>
<dbReference type="PANTHER" id="PTHR35870:SF6">
    <property type="entry name" value="MGS207 PROTEIN"/>
    <property type="match status" value="1"/>
</dbReference>
<dbReference type="Proteomes" id="UP000193922">
    <property type="component" value="Unassembled WGS sequence"/>
</dbReference>
<dbReference type="OrthoDB" id="10004862at2759"/>
<dbReference type="AlphaFoldDB" id="A0A1Y1WIR3"/>
<sequence length="456" mass="52424">MENKPKHRDSDYSIVEETGMKLGKAPTALRVPGISDEALRETERLCARDYLEHHVFFNHIQFHNHCIYHLLASLSLGATQKRLREIYDLNITLQRPLLEPVPGVTITKANMHEYLGKEEFYPNYIEFFRCEIGAEGGDWRSVLVRYMFDNEIYPLVFSGLIHPLIHIGLSIEFESALLIAMSLAQACIHSPMFRTTFSADVIETTIDDQPLMKILENIRGDVRVNDIPYLPMLVEDVPVCEQVALDYLQQWKVSPTEECIALKYRELQCVIALLYGATTPHGYRNQYEFSLMHLLTSSYFVTMVLGVLTVEQQVRVLRSYVFVVLRYYAIGHCPQFYRIDEVAADDISFATGDEYCSDKQWKMVFAKAIQNDDMHIAKAVHALWYGSILNHNAPPAPADYQMPPSINWLLLAQNTVECIDMSSYEDEDEQFMAGKRGWSRGKIGFSQHWKQSGEKL</sequence>
<dbReference type="STRING" id="61395.A0A1Y1WIR3"/>
<dbReference type="InterPro" id="IPR025337">
    <property type="entry name" value="Questin_oxidase-like"/>
</dbReference>